<dbReference type="InterPro" id="IPR006171">
    <property type="entry name" value="TOPRIM_dom"/>
</dbReference>
<dbReference type="Gene3D" id="1.10.460.10">
    <property type="entry name" value="Topoisomerase I, domain 2"/>
    <property type="match status" value="1"/>
</dbReference>
<dbReference type="PROSITE" id="PS50880">
    <property type="entry name" value="TOPRIM"/>
    <property type="match status" value="1"/>
</dbReference>
<dbReference type="InterPro" id="IPR005738">
    <property type="entry name" value="TopoIII"/>
</dbReference>
<dbReference type="Pfam" id="PF01751">
    <property type="entry name" value="Toprim"/>
    <property type="match status" value="1"/>
</dbReference>
<dbReference type="SMART" id="SM00437">
    <property type="entry name" value="TOP1Ac"/>
    <property type="match status" value="1"/>
</dbReference>
<dbReference type="EMBL" id="NFZX01000030">
    <property type="protein sequence ID" value="RFA33824.1"/>
    <property type="molecule type" value="Genomic_DNA"/>
</dbReference>
<dbReference type="PROSITE" id="PS52039">
    <property type="entry name" value="TOPO_IA_2"/>
    <property type="match status" value="1"/>
</dbReference>
<dbReference type="Proteomes" id="UP000256488">
    <property type="component" value="Unassembled WGS sequence"/>
</dbReference>
<name>A0A3E0WLI9_9BACI</name>
<dbReference type="CDD" id="cd03362">
    <property type="entry name" value="TOPRIM_TopoIA_TopoIII"/>
    <property type="match status" value="1"/>
</dbReference>
<dbReference type="InterPro" id="IPR013825">
    <property type="entry name" value="Topo_IA_cen_sub2"/>
</dbReference>
<dbReference type="AlphaFoldDB" id="A0A3E0WLI9"/>
<keyword evidence="4" id="KW-0479">Metal-binding</keyword>
<evidence type="ECO:0000256" key="3">
    <source>
        <dbReference type="ARBA" id="ARBA00012891"/>
    </source>
</evidence>
<evidence type="ECO:0000259" key="14">
    <source>
        <dbReference type="PROSITE" id="PS52039"/>
    </source>
</evidence>
<dbReference type="GO" id="GO:0046872">
    <property type="term" value="F:metal ion binding"/>
    <property type="evidence" value="ECO:0007669"/>
    <property type="project" value="UniProtKB-KW"/>
</dbReference>
<dbReference type="InterPro" id="IPR023406">
    <property type="entry name" value="Topo_IA_AS"/>
</dbReference>
<evidence type="ECO:0000313" key="15">
    <source>
        <dbReference type="EMBL" id="RFA33824.1"/>
    </source>
</evidence>
<comment type="catalytic activity">
    <reaction evidence="1">
        <text>ATP-independent breakage of single-stranded DNA, followed by passage and rejoining.</text>
        <dbReference type="EC" id="5.6.2.1"/>
    </reaction>
</comment>
<dbReference type="InterPro" id="IPR023405">
    <property type="entry name" value="Topo_IA_core_domain"/>
</dbReference>
<reference evidence="15 16" key="1">
    <citation type="submission" date="2017-05" db="EMBL/GenBank/DDBJ databases">
        <title>Virgibacillus sp. AK90 isolated from a saltern of Kakinada, India.</title>
        <authorList>
            <person name="Gupta V."/>
            <person name="Sidhu C."/>
            <person name="Korpole S."/>
            <person name="Pinnaka A.K."/>
        </authorList>
    </citation>
    <scope>NUCLEOTIDE SEQUENCE [LARGE SCALE GENOMIC DNA]</scope>
    <source>
        <strain evidence="15 16">AK90</strain>
    </source>
</reference>
<evidence type="ECO:0000256" key="8">
    <source>
        <dbReference type="ARBA" id="ARBA00023235"/>
    </source>
</evidence>
<evidence type="ECO:0000256" key="2">
    <source>
        <dbReference type="ARBA" id="ARBA00009446"/>
    </source>
</evidence>
<evidence type="ECO:0000256" key="10">
    <source>
        <dbReference type="ARBA" id="ARBA00031985"/>
    </source>
</evidence>
<evidence type="ECO:0000256" key="4">
    <source>
        <dbReference type="ARBA" id="ARBA00022723"/>
    </source>
</evidence>
<dbReference type="CDD" id="cd00186">
    <property type="entry name" value="TOP1Ac"/>
    <property type="match status" value="1"/>
</dbReference>
<sequence length="713" mass="81499">MGNILILAEKPSQGKAYGDVFQNVSKRDGYLEVQDSRFFNGEKAYITWGFGHLVELVPPEAYNQSWKKWDLNKLPIMPEAFQFQVAKDKQKQFQVVKHLCNQVQGIIIATDSDREGENIARSILQQAGANHKPIKRLWINSLEVEEIEKGLQRLQDGNNYIALYKEAQTRQYSDWLVGMNASRLYTLLLQKKGLQGVFSVGRVQTPTLYLIYKRQEEIANFTSQPFFELAGNVTVHEQSFEAKHNQRYDTKQKAMDILQSHGIQEGEQDGKVKELEKAQKKTRAPKLHSLSTLQTKMNKQRKYSPSMVLEIVQGLYEKKLVTYPRTDCHFITENEFTYVKQNLTAYQESLGISFSVKYPAARKAYVDSSKVQEHYAIIPTKQVPQLERLTEKEKDVYREILATTLAMFAPDYEYEETKVIIDVRGLSFYKTGKVEKNRGWKVLFPQEKQQKQREQPAQLPAMKQGDACMVDVFIKEGKTQPPKPYTEGNLIQVMKHAGKDVEDEEAKHILKQKEGIGTEATRASIIETLKHQQYIEIKKNVVYVTSKGKILCQAVDGTLLASPEMTAKWETYLAKIGRKEGSQDKFVANIKKFVTYLLEQAPNQVATLKGEINQVSEQSYVGDCPICQTGKLQDKGKFYGCSGYQDGCTFSLPKTMLTKKLPQTAVQSLLKGKRTNLIKGFKSKKGKKFDAYLTLDLEGKITFEFPKRTARKQ</sequence>
<dbReference type="InterPro" id="IPR003601">
    <property type="entry name" value="Topo_IA_2"/>
</dbReference>
<keyword evidence="7" id="KW-0238">DNA-binding</keyword>
<dbReference type="SMART" id="SM00436">
    <property type="entry name" value="TOP1Bc"/>
    <property type="match status" value="1"/>
</dbReference>
<dbReference type="PROSITE" id="PS00396">
    <property type="entry name" value="TOPO_IA_1"/>
    <property type="match status" value="1"/>
</dbReference>
<accession>A0A3E0WLI9</accession>
<dbReference type="GO" id="GO:0003917">
    <property type="term" value="F:DNA topoisomerase type I (single strand cut, ATP-independent) activity"/>
    <property type="evidence" value="ECO:0007669"/>
    <property type="project" value="UniProtKB-EC"/>
</dbReference>
<evidence type="ECO:0000259" key="13">
    <source>
        <dbReference type="PROSITE" id="PS50880"/>
    </source>
</evidence>
<gene>
    <name evidence="15" type="ORF">CAI16_13275</name>
</gene>
<evidence type="ECO:0000256" key="6">
    <source>
        <dbReference type="ARBA" id="ARBA00023029"/>
    </source>
</evidence>
<proteinExistence type="inferred from homology"/>
<dbReference type="PANTHER" id="PTHR11390:SF21">
    <property type="entry name" value="DNA TOPOISOMERASE 3-ALPHA"/>
    <property type="match status" value="1"/>
</dbReference>
<dbReference type="PRINTS" id="PR00417">
    <property type="entry name" value="PRTPISMRASEI"/>
</dbReference>
<protein>
    <recommendedName>
        <fullName evidence="3">DNA topoisomerase</fullName>
        <ecNumber evidence="3">5.6.2.1</ecNumber>
    </recommendedName>
    <alternativeName>
        <fullName evidence="12">Omega-protein</fullName>
    </alternativeName>
    <alternativeName>
        <fullName evidence="11">Relaxing enzyme</fullName>
    </alternativeName>
    <alternativeName>
        <fullName evidence="9">Swivelase</fullName>
    </alternativeName>
    <alternativeName>
        <fullName evidence="10">Untwisting enzyme</fullName>
    </alternativeName>
</protein>
<dbReference type="NCBIfam" id="TIGR01056">
    <property type="entry name" value="topB"/>
    <property type="match status" value="1"/>
</dbReference>
<dbReference type="PANTHER" id="PTHR11390">
    <property type="entry name" value="PROKARYOTIC DNA TOPOISOMERASE"/>
    <property type="match status" value="1"/>
</dbReference>
<dbReference type="InterPro" id="IPR013826">
    <property type="entry name" value="Topo_IA_cen_sub3"/>
</dbReference>
<dbReference type="GO" id="GO:0006281">
    <property type="term" value="P:DNA repair"/>
    <property type="evidence" value="ECO:0007669"/>
    <property type="project" value="TreeGrafter"/>
</dbReference>
<evidence type="ECO:0000256" key="5">
    <source>
        <dbReference type="ARBA" id="ARBA00022842"/>
    </source>
</evidence>
<evidence type="ECO:0000313" key="16">
    <source>
        <dbReference type="Proteomes" id="UP000256488"/>
    </source>
</evidence>
<keyword evidence="6" id="KW-0799">Topoisomerase</keyword>
<feature type="domain" description="Topo IA-type catalytic" evidence="14">
    <location>
        <begin position="160"/>
        <end position="598"/>
    </location>
</feature>
<dbReference type="Pfam" id="PF01131">
    <property type="entry name" value="Topoisom_bac"/>
    <property type="match status" value="1"/>
</dbReference>
<dbReference type="RefSeq" id="WP_116278778.1">
    <property type="nucleotide sequence ID" value="NZ_NFZX01000030.1"/>
</dbReference>
<comment type="similarity">
    <text evidence="2">Belongs to the type IA topoisomerase family.</text>
</comment>
<comment type="caution">
    <text evidence="15">The sequence shown here is derived from an EMBL/GenBank/DDBJ whole genome shotgun (WGS) entry which is preliminary data.</text>
</comment>
<dbReference type="InterPro" id="IPR034144">
    <property type="entry name" value="TOPRIM_TopoIII"/>
</dbReference>
<dbReference type="GO" id="GO:0006265">
    <property type="term" value="P:DNA topological change"/>
    <property type="evidence" value="ECO:0007669"/>
    <property type="project" value="InterPro"/>
</dbReference>
<dbReference type="InterPro" id="IPR013497">
    <property type="entry name" value="Topo_IA_cen"/>
</dbReference>
<dbReference type="InterPro" id="IPR000380">
    <property type="entry name" value="Topo_IA"/>
</dbReference>
<evidence type="ECO:0000256" key="1">
    <source>
        <dbReference type="ARBA" id="ARBA00000213"/>
    </source>
</evidence>
<dbReference type="Gene3D" id="1.10.290.10">
    <property type="entry name" value="Topoisomerase I, domain 4"/>
    <property type="match status" value="1"/>
</dbReference>
<evidence type="ECO:0000256" key="11">
    <source>
        <dbReference type="ARBA" id="ARBA00032235"/>
    </source>
</evidence>
<dbReference type="InterPro" id="IPR003602">
    <property type="entry name" value="Topo_IA_DNA-bd_dom"/>
</dbReference>
<dbReference type="Gene3D" id="3.40.50.140">
    <property type="match status" value="1"/>
</dbReference>
<evidence type="ECO:0000256" key="7">
    <source>
        <dbReference type="ARBA" id="ARBA00023125"/>
    </source>
</evidence>
<dbReference type="GO" id="GO:0003677">
    <property type="term" value="F:DNA binding"/>
    <property type="evidence" value="ECO:0007669"/>
    <property type="project" value="UniProtKB-KW"/>
</dbReference>
<dbReference type="Gene3D" id="2.70.20.10">
    <property type="entry name" value="Topoisomerase I, domain 3"/>
    <property type="match status" value="1"/>
</dbReference>
<organism evidence="15 16">
    <name type="scientific">Virgibacillus dokdonensis</name>
    <dbReference type="NCBI Taxonomy" id="302167"/>
    <lineage>
        <taxon>Bacteria</taxon>
        <taxon>Bacillati</taxon>
        <taxon>Bacillota</taxon>
        <taxon>Bacilli</taxon>
        <taxon>Bacillales</taxon>
        <taxon>Bacillaceae</taxon>
        <taxon>Virgibacillus</taxon>
    </lineage>
</organism>
<feature type="domain" description="Toprim" evidence="13">
    <location>
        <begin position="3"/>
        <end position="144"/>
    </location>
</feature>
<evidence type="ECO:0000256" key="9">
    <source>
        <dbReference type="ARBA" id="ARBA00030003"/>
    </source>
</evidence>
<keyword evidence="8 15" id="KW-0413">Isomerase</keyword>
<dbReference type="NCBIfam" id="NF005829">
    <property type="entry name" value="PRK07726.1"/>
    <property type="match status" value="1"/>
</dbReference>
<evidence type="ECO:0000256" key="12">
    <source>
        <dbReference type="ARBA" id="ARBA00032877"/>
    </source>
</evidence>
<dbReference type="SMART" id="SM00493">
    <property type="entry name" value="TOPRIM"/>
    <property type="match status" value="1"/>
</dbReference>
<dbReference type="GO" id="GO:0006310">
    <property type="term" value="P:DNA recombination"/>
    <property type="evidence" value="ECO:0007669"/>
    <property type="project" value="TreeGrafter"/>
</dbReference>
<dbReference type="SUPFAM" id="SSF56712">
    <property type="entry name" value="Prokaryotic type I DNA topoisomerase"/>
    <property type="match status" value="1"/>
</dbReference>
<dbReference type="EC" id="5.6.2.1" evidence="3"/>
<dbReference type="InterPro" id="IPR025589">
    <property type="entry name" value="Toprim_C_rpt"/>
</dbReference>
<dbReference type="Pfam" id="PF13342">
    <property type="entry name" value="Toprim_Crpt"/>
    <property type="match status" value="1"/>
</dbReference>
<dbReference type="GO" id="GO:0043597">
    <property type="term" value="C:cytoplasmic replication fork"/>
    <property type="evidence" value="ECO:0007669"/>
    <property type="project" value="TreeGrafter"/>
</dbReference>
<dbReference type="InterPro" id="IPR013824">
    <property type="entry name" value="Topo_IA_cen_sub1"/>
</dbReference>
<keyword evidence="5" id="KW-0460">Magnesium</keyword>